<dbReference type="InterPro" id="IPR003362">
    <property type="entry name" value="Bact_transf"/>
</dbReference>
<evidence type="ECO:0000256" key="2">
    <source>
        <dbReference type="ARBA" id="ARBA00023169"/>
    </source>
</evidence>
<evidence type="ECO:0000313" key="6">
    <source>
        <dbReference type="Proteomes" id="UP000193827"/>
    </source>
</evidence>
<sequence>MTPTKRLVDIILALILAAVLAPVVAVISLAILISDGHPVFYRSERMKTPEKPFNLWKFRTMRAVPDDHGVSAAYKSRRITRLGAWLRRHRLDELPQLFNILRGDMSFVGPRPPLRCYVDMYPALYSRVLQNRPGVTGLATLVYHRTEEKLLENCHSASETEEVYVRRCIPMKARLDLIWADNQSLCYDLQLICLTATRLFTSNFR</sequence>
<evidence type="ECO:0000256" key="1">
    <source>
        <dbReference type="ARBA" id="ARBA00006464"/>
    </source>
</evidence>
<keyword evidence="3" id="KW-1133">Transmembrane helix</keyword>
<evidence type="ECO:0000259" key="4">
    <source>
        <dbReference type="Pfam" id="PF02397"/>
    </source>
</evidence>
<dbReference type="PANTHER" id="PTHR30576:SF20">
    <property type="entry name" value="QUINOVOSAMINEPHOSPHOTRANSFERAE-RELATED"/>
    <property type="match status" value="1"/>
</dbReference>
<dbReference type="GO" id="GO:0000271">
    <property type="term" value="P:polysaccharide biosynthetic process"/>
    <property type="evidence" value="ECO:0007669"/>
    <property type="project" value="UniProtKB-KW"/>
</dbReference>
<reference evidence="5 6" key="1">
    <citation type="submission" date="2017-03" db="EMBL/GenBank/DDBJ databases">
        <authorList>
            <person name="Afonso C.L."/>
            <person name="Miller P.J."/>
            <person name="Scott M.A."/>
            <person name="Spackman E."/>
            <person name="Goraichik I."/>
            <person name="Dimitrov K.M."/>
            <person name="Suarez D.L."/>
            <person name="Swayne D.E."/>
        </authorList>
    </citation>
    <scope>NUCLEOTIDE SEQUENCE [LARGE SCALE GENOMIC DNA]</scope>
    <source>
        <strain evidence="5 6">CECT 8287</strain>
    </source>
</reference>
<evidence type="ECO:0000313" key="5">
    <source>
        <dbReference type="EMBL" id="SLN11187.1"/>
    </source>
</evidence>
<accession>A0A1Y5R7X1</accession>
<keyword evidence="3" id="KW-0472">Membrane</keyword>
<feature type="domain" description="Bacterial sugar transferase" evidence="4">
    <location>
        <begin position="5"/>
        <end position="200"/>
    </location>
</feature>
<keyword evidence="3" id="KW-0812">Transmembrane</keyword>
<organism evidence="5 6">
    <name type="scientific">Roseovarius litorisediminis</name>
    <dbReference type="NCBI Taxonomy" id="1312363"/>
    <lineage>
        <taxon>Bacteria</taxon>
        <taxon>Pseudomonadati</taxon>
        <taxon>Pseudomonadota</taxon>
        <taxon>Alphaproteobacteria</taxon>
        <taxon>Rhodobacterales</taxon>
        <taxon>Roseobacteraceae</taxon>
        <taxon>Roseovarius</taxon>
    </lineage>
</organism>
<keyword evidence="2" id="KW-0270">Exopolysaccharide synthesis</keyword>
<dbReference type="PANTHER" id="PTHR30576">
    <property type="entry name" value="COLANIC BIOSYNTHESIS UDP-GLUCOSE LIPID CARRIER TRANSFERASE"/>
    <property type="match status" value="1"/>
</dbReference>
<name>A0A1Y5R7X1_9RHOB</name>
<dbReference type="Proteomes" id="UP000193827">
    <property type="component" value="Unassembled WGS sequence"/>
</dbReference>
<keyword evidence="6" id="KW-1185">Reference proteome</keyword>
<dbReference type="Pfam" id="PF02397">
    <property type="entry name" value="Bac_transf"/>
    <property type="match status" value="1"/>
</dbReference>
<protein>
    <submittedName>
        <fullName evidence="5">UDP-glucose:undecaprenyl-phosphate glucose-1-phosphate transferase</fullName>
        <ecNumber evidence="5">2.7.8.31</ecNumber>
    </submittedName>
</protein>
<dbReference type="OrthoDB" id="9808602at2"/>
<evidence type="ECO:0000256" key="3">
    <source>
        <dbReference type="SAM" id="Phobius"/>
    </source>
</evidence>
<dbReference type="EC" id="2.7.8.31" evidence="5"/>
<proteinExistence type="inferred from homology"/>
<dbReference type="EMBL" id="FWFL01000001">
    <property type="protein sequence ID" value="SLN11187.1"/>
    <property type="molecule type" value="Genomic_DNA"/>
</dbReference>
<dbReference type="AlphaFoldDB" id="A0A1Y5R7X1"/>
<dbReference type="RefSeq" id="WP_085890526.1">
    <property type="nucleotide sequence ID" value="NZ_FWFL01000001.1"/>
</dbReference>
<gene>
    <name evidence="5" type="primary">wcaJ</name>
    <name evidence="5" type="ORF">PEL8287_00234</name>
</gene>
<feature type="transmembrane region" description="Helical" evidence="3">
    <location>
        <begin position="7"/>
        <end position="33"/>
    </location>
</feature>
<comment type="similarity">
    <text evidence="1">Belongs to the bacterial sugar transferase family.</text>
</comment>
<dbReference type="GO" id="GO:0089702">
    <property type="term" value="F:undecaprenyl-phosphate glucose phosphotransferase activity"/>
    <property type="evidence" value="ECO:0007669"/>
    <property type="project" value="UniProtKB-EC"/>
</dbReference>
<keyword evidence="5" id="KW-0808">Transferase</keyword>